<name>A0A0M3JM29_ANISI</name>
<sequence length="74" mass="8046">LLNLTPESDGVFVGGWTAQKLGETKFSIFFDGVLVKEAKTIVSEGQDASKCRAVGEGLERAIVGERTKFRIDTQ</sequence>
<proteinExistence type="predicted"/>
<accession>A0A0M3JM29</accession>
<reference evidence="2" key="1">
    <citation type="submission" date="2017-02" db="UniProtKB">
        <authorList>
            <consortium name="WormBaseParasite"/>
        </authorList>
    </citation>
    <scope>IDENTIFICATION</scope>
</reference>
<dbReference type="PROSITE" id="PS50194">
    <property type="entry name" value="FILAMIN_REPEAT"/>
    <property type="match status" value="1"/>
</dbReference>
<dbReference type="InterPro" id="IPR017868">
    <property type="entry name" value="Filamin/ABP280_repeat-like"/>
</dbReference>
<dbReference type="AlphaFoldDB" id="A0A0M3JM29"/>
<protein>
    <submittedName>
        <fullName evidence="2">Peroxiredoxin</fullName>
    </submittedName>
</protein>
<dbReference type="SUPFAM" id="SSF81296">
    <property type="entry name" value="E set domains"/>
    <property type="match status" value="1"/>
</dbReference>
<evidence type="ECO:0000313" key="2">
    <source>
        <dbReference type="WBParaSite" id="ASIM_0000871101-mRNA-1"/>
    </source>
</evidence>
<dbReference type="WBParaSite" id="ASIM_0000871101-mRNA-1">
    <property type="protein sequence ID" value="ASIM_0000871101-mRNA-1"/>
    <property type="gene ID" value="ASIM_0000871101"/>
</dbReference>
<organism evidence="2">
    <name type="scientific">Anisakis simplex</name>
    <name type="common">Herring worm</name>
    <dbReference type="NCBI Taxonomy" id="6269"/>
    <lineage>
        <taxon>Eukaryota</taxon>
        <taxon>Metazoa</taxon>
        <taxon>Ecdysozoa</taxon>
        <taxon>Nematoda</taxon>
        <taxon>Chromadorea</taxon>
        <taxon>Rhabditida</taxon>
        <taxon>Spirurina</taxon>
        <taxon>Ascaridomorpha</taxon>
        <taxon>Ascaridoidea</taxon>
        <taxon>Anisakidae</taxon>
        <taxon>Anisakis</taxon>
        <taxon>Anisakis simplex complex</taxon>
    </lineage>
</organism>
<dbReference type="InterPro" id="IPR013783">
    <property type="entry name" value="Ig-like_fold"/>
</dbReference>
<feature type="repeat" description="Filamin" evidence="1">
    <location>
        <begin position="43"/>
        <end position="74"/>
    </location>
</feature>
<dbReference type="InterPro" id="IPR014756">
    <property type="entry name" value="Ig_E-set"/>
</dbReference>
<dbReference type="Gene3D" id="2.60.40.10">
    <property type="entry name" value="Immunoglobulins"/>
    <property type="match status" value="2"/>
</dbReference>
<evidence type="ECO:0000256" key="1">
    <source>
        <dbReference type="PROSITE-ProRule" id="PRU00087"/>
    </source>
</evidence>